<dbReference type="Gene3D" id="3.50.70.10">
    <property type="match status" value="1"/>
</dbReference>
<evidence type="ECO:0000313" key="4">
    <source>
        <dbReference type="Proteomes" id="UP001246372"/>
    </source>
</evidence>
<dbReference type="RefSeq" id="WP_315650493.1">
    <property type="nucleotide sequence ID" value="NZ_JAVXZY010000004.1"/>
</dbReference>
<organism evidence="3 4">
    <name type="scientific">Roseateles aquae</name>
    <dbReference type="NCBI Taxonomy" id="3077235"/>
    <lineage>
        <taxon>Bacteria</taxon>
        <taxon>Pseudomonadati</taxon>
        <taxon>Pseudomonadota</taxon>
        <taxon>Betaproteobacteria</taxon>
        <taxon>Burkholderiales</taxon>
        <taxon>Sphaerotilaceae</taxon>
        <taxon>Roseateles</taxon>
    </lineage>
</organism>
<feature type="chain" id="PRO_5046511222" evidence="1">
    <location>
        <begin position="21"/>
        <end position="197"/>
    </location>
</feature>
<dbReference type="SUPFAM" id="SSF54626">
    <property type="entry name" value="Chalcone isomerase"/>
    <property type="match status" value="1"/>
</dbReference>
<evidence type="ECO:0000313" key="3">
    <source>
        <dbReference type="EMBL" id="MDT8999943.1"/>
    </source>
</evidence>
<name>A0ABU3PBN8_9BURK</name>
<evidence type="ECO:0000259" key="2">
    <source>
        <dbReference type="Pfam" id="PF16036"/>
    </source>
</evidence>
<keyword evidence="3" id="KW-0413">Isomerase</keyword>
<gene>
    <name evidence="3" type="ORF">RQP53_11775</name>
</gene>
<dbReference type="Pfam" id="PF16036">
    <property type="entry name" value="Chalcone_3"/>
    <property type="match status" value="1"/>
</dbReference>
<protein>
    <submittedName>
        <fullName evidence="3">Chalcone isomerase family protein</fullName>
    </submittedName>
</protein>
<keyword evidence="1" id="KW-0732">Signal</keyword>
<feature type="signal peptide" evidence="1">
    <location>
        <begin position="1"/>
        <end position="20"/>
    </location>
</feature>
<dbReference type="EMBL" id="JAVXZY010000004">
    <property type="protein sequence ID" value="MDT8999943.1"/>
    <property type="molecule type" value="Genomic_DNA"/>
</dbReference>
<dbReference type="Proteomes" id="UP001246372">
    <property type="component" value="Unassembled WGS sequence"/>
</dbReference>
<keyword evidence="4" id="KW-1185">Reference proteome</keyword>
<proteinExistence type="predicted"/>
<dbReference type="InterPro" id="IPR016087">
    <property type="entry name" value="Chalcone_isomerase"/>
</dbReference>
<accession>A0ABU3PBN8</accession>
<dbReference type="InterPro" id="IPR036298">
    <property type="entry name" value="Chalcone_isomerase_sf"/>
</dbReference>
<evidence type="ECO:0000256" key="1">
    <source>
        <dbReference type="SAM" id="SignalP"/>
    </source>
</evidence>
<dbReference type="InterPro" id="IPR016088">
    <property type="entry name" value="Chalcone_isomerase_3-sand"/>
</dbReference>
<feature type="domain" description="Chalcone isomerase" evidence="2">
    <location>
        <begin position="23"/>
        <end position="190"/>
    </location>
</feature>
<reference evidence="3" key="1">
    <citation type="submission" date="2023-09" db="EMBL/GenBank/DDBJ databases">
        <title>Paucibacter sp. APW11 Genome sequencing and assembly.</title>
        <authorList>
            <person name="Kim I."/>
        </authorList>
    </citation>
    <scope>NUCLEOTIDE SEQUENCE</scope>
    <source>
        <strain evidence="3">APW11</strain>
    </source>
</reference>
<sequence length="197" mass="21416">MRGLLLAAVLAVAMPLSASAQNVEVAGVKYESAAEVGGSKLLLNGAGIRYKAFFKVYTAGLYLNAKAGSSDAVLGNNGPKRIHIQMLREIDGNELGKLFTKGMEENSTRDEFAKAISGVLRIADIFSTKKRLSSGENFSIEWVPGQGTLVYVNGKLQGEPIKEPEFYTVLLKIWLGRSPADEQLKDALLGVKRERNR</sequence>
<dbReference type="GO" id="GO:0016853">
    <property type="term" value="F:isomerase activity"/>
    <property type="evidence" value="ECO:0007669"/>
    <property type="project" value="UniProtKB-KW"/>
</dbReference>
<comment type="caution">
    <text evidence="3">The sequence shown here is derived from an EMBL/GenBank/DDBJ whole genome shotgun (WGS) entry which is preliminary data.</text>
</comment>